<evidence type="ECO:0000313" key="3">
    <source>
        <dbReference type="Proteomes" id="UP001432027"/>
    </source>
</evidence>
<evidence type="ECO:0000313" key="2">
    <source>
        <dbReference type="EMBL" id="GMS99756.1"/>
    </source>
</evidence>
<evidence type="ECO:0000256" key="1">
    <source>
        <dbReference type="SAM" id="MobiDB-lite"/>
    </source>
</evidence>
<organism evidence="2 3">
    <name type="scientific">Pristionchus entomophagus</name>
    <dbReference type="NCBI Taxonomy" id="358040"/>
    <lineage>
        <taxon>Eukaryota</taxon>
        <taxon>Metazoa</taxon>
        <taxon>Ecdysozoa</taxon>
        <taxon>Nematoda</taxon>
        <taxon>Chromadorea</taxon>
        <taxon>Rhabditida</taxon>
        <taxon>Rhabditina</taxon>
        <taxon>Diplogasteromorpha</taxon>
        <taxon>Diplogasteroidea</taxon>
        <taxon>Neodiplogasteridae</taxon>
        <taxon>Pristionchus</taxon>
    </lineage>
</organism>
<sequence length="117" mass="13335">MSVCFDDWATTGDQIKKEAVDERRAMEQRLAVLEQKLARIGEPTVPAQNEDSESKDAKPRNDSDSSQQQQQRIEQLETELTATRVELAYAVKRRDEIAEKLNNLIAIMSETLRDATK</sequence>
<reference evidence="2" key="1">
    <citation type="submission" date="2023-10" db="EMBL/GenBank/DDBJ databases">
        <title>Genome assembly of Pristionchus species.</title>
        <authorList>
            <person name="Yoshida K."/>
            <person name="Sommer R.J."/>
        </authorList>
    </citation>
    <scope>NUCLEOTIDE SEQUENCE</scope>
    <source>
        <strain evidence="2">RS0144</strain>
    </source>
</reference>
<proteinExistence type="predicted"/>
<dbReference type="Proteomes" id="UP001432027">
    <property type="component" value="Unassembled WGS sequence"/>
</dbReference>
<dbReference type="AlphaFoldDB" id="A0AAV5TZY4"/>
<accession>A0AAV5TZY4</accession>
<comment type="caution">
    <text evidence="2">The sequence shown here is derived from an EMBL/GenBank/DDBJ whole genome shotgun (WGS) entry which is preliminary data.</text>
</comment>
<feature type="compositionally biased region" description="Basic and acidic residues" evidence="1">
    <location>
        <begin position="52"/>
        <end position="63"/>
    </location>
</feature>
<name>A0AAV5TZY4_9BILA</name>
<gene>
    <name evidence="2" type="ORF">PENTCL1PPCAC_21931</name>
</gene>
<protein>
    <submittedName>
        <fullName evidence="2">Uncharacterized protein</fullName>
    </submittedName>
</protein>
<feature type="region of interest" description="Disordered" evidence="1">
    <location>
        <begin position="37"/>
        <end position="74"/>
    </location>
</feature>
<keyword evidence="3" id="KW-1185">Reference proteome</keyword>
<dbReference type="EMBL" id="BTSX01000005">
    <property type="protein sequence ID" value="GMS99756.1"/>
    <property type="molecule type" value="Genomic_DNA"/>
</dbReference>